<dbReference type="SUPFAM" id="SSF46689">
    <property type="entry name" value="Homeodomain-like"/>
    <property type="match status" value="1"/>
</dbReference>
<feature type="domain" description="SIS" evidence="5">
    <location>
        <begin position="90"/>
        <end position="229"/>
    </location>
</feature>
<dbReference type="Pfam" id="PF01418">
    <property type="entry name" value="HTH_6"/>
    <property type="match status" value="1"/>
</dbReference>
<dbReference type="InterPro" id="IPR001347">
    <property type="entry name" value="SIS_dom"/>
</dbReference>
<proteinExistence type="predicted"/>
<dbReference type="PROSITE" id="PS51071">
    <property type="entry name" value="HTH_RPIR"/>
    <property type="match status" value="1"/>
</dbReference>
<evidence type="ECO:0000256" key="1">
    <source>
        <dbReference type="ARBA" id="ARBA00023015"/>
    </source>
</evidence>
<feature type="domain" description="HTH rpiR-type" evidence="4">
    <location>
        <begin position="1"/>
        <end position="75"/>
    </location>
</feature>
<evidence type="ECO:0000313" key="7">
    <source>
        <dbReference type="Proteomes" id="UP001595969"/>
    </source>
</evidence>
<name>A0ABV9MX60_9ENTE</name>
<dbReference type="PANTHER" id="PTHR30514">
    <property type="entry name" value="GLUCOKINASE"/>
    <property type="match status" value="1"/>
</dbReference>
<reference evidence="7" key="1">
    <citation type="journal article" date="2019" name="Int. J. Syst. Evol. Microbiol.">
        <title>The Global Catalogue of Microorganisms (GCM) 10K type strain sequencing project: providing services to taxonomists for standard genome sequencing and annotation.</title>
        <authorList>
            <consortium name="The Broad Institute Genomics Platform"/>
            <consortium name="The Broad Institute Genome Sequencing Center for Infectious Disease"/>
            <person name="Wu L."/>
            <person name="Ma J."/>
        </authorList>
    </citation>
    <scope>NUCLEOTIDE SEQUENCE [LARGE SCALE GENOMIC DNA]</scope>
    <source>
        <strain evidence="7">CGMCC 1.19032</strain>
    </source>
</reference>
<dbReference type="CDD" id="cd05013">
    <property type="entry name" value="SIS_RpiR"/>
    <property type="match status" value="1"/>
</dbReference>
<organism evidence="6 7">
    <name type="scientific">Enterococcus lemanii</name>
    <dbReference type="NCBI Taxonomy" id="1159752"/>
    <lineage>
        <taxon>Bacteria</taxon>
        <taxon>Bacillati</taxon>
        <taxon>Bacillota</taxon>
        <taxon>Bacilli</taxon>
        <taxon>Lactobacillales</taxon>
        <taxon>Enterococcaceae</taxon>
        <taxon>Enterococcus</taxon>
    </lineage>
</organism>
<dbReference type="SUPFAM" id="SSF53697">
    <property type="entry name" value="SIS domain"/>
    <property type="match status" value="1"/>
</dbReference>
<sequence>MNIETLIEKYQLNEAEAQALRFMEQNKSHLKKIGIREVAKQAFISTATIVNMSKKIGFSGYSELVFSMQNPIAPSVSLTNELISDEQVTAFNTLLQTYRDHRIMVLASGFSQNIANYISEALNLYGFRATANSHLEFLREAMEDNILIFLISNSGETQRLIELAQLAQEHQIATIAFVGVEQSTIGSLAQLTISSQTYSPKAFHEFEPNLFFGTALNQFELLLSGALKSIYQRTNEATD</sequence>
<evidence type="ECO:0000313" key="6">
    <source>
        <dbReference type="EMBL" id="MFC4719895.1"/>
    </source>
</evidence>
<evidence type="ECO:0000256" key="2">
    <source>
        <dbReference type="ARBA" id="ARBA00023125"/>
    </source>
</evidence>
<keyword evidence="1" id="KW-0805">Transcription regulation</keyword>
<dbReference type="Gene3D" id="3.40.50.10490">
    <property type="entry name" value="Glucose-6-phosphate isomerase like protein, domain 1"/>
    <property type="match status" value="1"/>
</dbReference>
<evidence type="ECO:0000259" key="5">
    <source>
        <dbReference type="PROSITE" id="PS51464"/>
    </source>
</evidence>
<protein>
    <submittedName>
        <fullName evidence="6">MurR/RpiR family transcriptional regulator</fullName>
    </submittedName>
</protein>
<dbReference type="InterPro" id="IPR035472">
    <property type="entry name" value="RpiR-like_SIS"/>
</dbReference>
<dbReference type="InterPro" id="IPR047640">
    <property type="entry name" value="RpiR-like"/>
</dbReference>
<dbReference type="Pfam" id="PF01380">
    <property type="entry name" value="SIS"/>
    <property type="match status" value="1"/>
</dbReference>
<evidence type="ECO:0000259" key="4">
    <source>
        <dbReference type="PROSITE" id="PS51071"/>
    </source>
</evidence>
<dbReference type="InterPro" id="IPR000281">
    <property type="entry name" value="HTH_RpiR"/>
</dbReference>
<dbReference type="EMBL" id="JBHSGS010000049">
    <property type="protein sequence ID" value="MFC4719895.1"/>
    <property type="molecule type" value="Genomic_DNA"/>
</dbReference>
<dbReference type="Proteomes" id="UP001595969">
    <property type="component" value="Unassembled WGS sequence"/>
</dbReference>
<dbReference type="RefSeq" id="WP_204652826.1">
    <property type="nucleotide sequence ID" value="NZ_JAFBFD010000002.1"/>
</dbReference>
<gene>
    <name evidence="6" type="ORF">ACFO5I_09165</name>
</gene>
<dbReference type="InterPro" id="IPR036388">
    <property type="entry name" value="WH-like_DNA-bd_sf"/>
</dbReference>
<comment type="caution">
    <text evidence="6">The sequence shown here is derived from an EMBL/GenBank/DDBJ whole genome shotgun (WGS) entry which is preliminary data.</text>
</comment>
<dbReference type="InterPro" id="IPR009057">
    <property type="entry name" value="Homeodomain-like_sf"/>
</dbReference>
<accession>A0ABV9MX60</accession>
<dbReference type="PANTHER" id="PTHR30514:SF21">
    <property type="entry name" value="RPIR-FAMILY TRANSCRIPTIONAL REGULATOR"/>
    <property type="match status" value="1"/>
</dbReference>
<dbReference type="InterPro" id="IPR046348">
    <property type="entry name" value="SIS_dom_sf"/>
</dbReference>
<dbReference type="PROSITE" id="PS51464">
    <property type="entry name" value="SIS"/>
    <property type="match status" value="1"/>
</dbReference>
<dbReference type="Gene3D" id="1.10.10.10">
    <property type="entry name" value="Winged helix-like DNA-binding domain superfamily/Winged helix DNA-binding domain"/>
    <property type="match status" value="1"/>
</dbReference>
<keyword evidence="7" id="KW-1185">Reference proteome</keyword>
<keyword evidence="2" id="KW-0238">DNA-binding</keyword>
<evidence type="ECO:0000256" key="3">
    <source>
        <dbReference type="ARBA" id="ARBA00023163"/>
    </source>
</evidence>
<keyword evidence="3" id="KW-0804">Transcription</keyword>